<dbReference type="RefSeq" id="WP_147985785.1">
    <property type="nucleotide sequence ID" value="NZ_RDBM01000037.1"/>
</dbReference>
<dbReference type="GO" id="GO:0016887">
    <property type="term" value="F:ATP hydrolysis activity"/>
    <property type="evidence" value="ECO:0007669"/>
    <property type="project" value="InterPro"/>
</dbReference>
<feature type="transmembrane region" description="Helical" evidence="6">
    <location>
        <begin position="69"/>
        <end position="86"/>
    </location>
</feature>
<evidence type="ECO:0000259" key="7">
    <source>
        <dbReference type="PROSITE" id="PS50893"/>
    </source>
</evidence>
<comment type="caution">
    <text evidence="9">The sequence shown here is derived from an EMBL/GenBank/DDBJ whole genome shotgun (WGS) entry which is preliminary data.</text>
</comment>
<dbReference type="InterPro" id="IPR017871">
    <property type="entry name" value="ABC_transporter-like_CS"/>
</dbReference>
<dbReference type="EMBL" id="RDBM01000037">
    <property type="protein sequence ID" value="TXS25628.1"/>
    <property type="molecule type" value="Genomic_DNA"/>
</dbReference>
<dbReference type="SUPFAM" id="SSF90123">
    <property type="entry name" value="ABC transporter transmembrane region"/>
    <property type="match status" value="1"/>
</dbReference>
<feature type="transmembrane region" description="Helical" evidence="6">
    <location>
        <begin position="174"/>
        <end position="192"/>
    </location>
</feature>
<keyword evidence="3 6" id="KW-1133">Transmembrane helix</keyword>
<feature type="transmembrane region" description="Helical" evidence="6">
    <location>
        <begin position="253"/>
        <end position="274"/>
    </location>
</feature>
<dbReference type="Gene3D" id="3.40.50.300">
    <property type="entry name" value="P-loop containing nucleotide triphosphate hydrolases"/>
    <property type="match status" value="1"/>
</dbReference>
<feature type="region of interest" description="Disordered" evidence="5">
    <location>
        <begin position="579"/>
        <end position="610"/>
    </location>
</feature>
<proteinExistence type="predicted"/>
<evidence type="ECO:0000259" key="8">
    <source>
        <dbReference type="PROSITE" id="PS50929"/>
    </source>
</evidence>
<evidence type="ECO:0000313" key="9">
    <source>
        <dbReference type="EMBL" id="TXS25628.1"/>
    </source>
</evidence>
<comment type="subcellular location">
    <subcellularLocation>
        <location evidence="1">Cell membrane</location>
        <topology evidence="1">Multi-pass membrane protein</topology>
    </subcellularLocation>
</comment>
<name>A0A652KRK6_9ACTN</name>
<dbReference type="SUPFAM" id="SSF52540">
    <property type="entry name" value="P-loop containing nucleoside triphosphate hydrolases"/>
    <property type="match status" value="1"/>
</dbReference>
<dbReference type="GO" id="GO:0005524">
    <property type="term" value="F:ATP binding"/>
    <property type="evidence" value="ECO:0007669"/>
    <property type="project" value="UniProtKB-KW"/>
</dbReference>
<dbReference type="AlphaFoldDB" id="A0A652KRK6"/>
<dbReference type="PROSITE" id="PS50929">
    <property type="entry name" value="ABC_TM1F"/>
    <property type="match status" value="1"/>
</dbReference>
<dbReference type="InterPro" id="IPR036640">
    <property type="entry name" value="ABC1_TM_sf"/>
</dbReference>
<evidence type="ECO:0000256" key="6">
    <source>
        <dbReference type="SAM" id="Phobius"/>
    </source>
</evidence>
<sequence>MQIRDLPYSDPGDPDVRSGPRFLLWLGLGQLTGQLKSLSWGLMHQCAIAGLPLGVGLAVQAVVERSGGDLAFAGVLIVALGVLIAVGDTMLHRTAVTNWITAAARVQQLLARKTAELGSALTRRVAAGEVVAVSTGDVEKIGWFVEALSRFAAAALALVLICVGLVLYLPSLGVLVAVAVPALALAVLPLLPRATRRADIQREKAGHATELASDTVAGLRVLRGIGGEELFLGRYRRASQEVRKAAVRSARMWALISAIQVLLPGVLLIALVWHGATLVQDGRIEVGQLVTVYSAATLMLFPLRHFEEIAMAYSFSRPSAQRAVRVLSLKRSDQASTLEAQVPGGDLYDPVTGLLAPRGLFTAVVCGDPDEAGRLADRLGGHAEPDEDASGPVPSVLLGGVALDELPLGSARTAVLVQDKDPVLLSGTLRELLDVPSSGAVAADDALAAAQCADVLDALAQASVDADGDPMNTRITERGRSLSGGQRQRLALARSLVTDPEALVLDEPTSAVDSHTEARVAAGVKRLREGRTTVAFSSSPLLLDLADRVVLLDGDTVVAAGTHRELLRDEPRYRAVVTRETEGEGGAKDGITATEDLPPARAVEEIEERA</sequence>
<organism evidence="9">
    <name type="scientific">Streptomyces sp. gb1(2016)</name>
    <dbReference type="NCBI Taxonomy" id="1828321"/>
    <lineage>
        <taxon>Bacteria</taxon>
        <taxon>Bacillati</taxon>
        <taxon>Actinomycetota</taxon>
        <taxon>Actinomycetes</taxon>
        <taxon>Kitasatosporales</taxon>
        <taxon>Streptomycetaceae</taxon>
        <taxon>Streptomyces</taxon>
    </lineage>
</organism>
<dbReference type="GO" id="GO:0015421">
    <property type="term" value="F:ABC-type oligopeptide transporter activity"/>
    <property type="evidence" value="ECO:0007669"/>
    <property type="project" value="TreeGrafter"/>
</dbReference>
<evidence type="ECO:0000256" key="4">
    <source>
        <dbReference type="ARBA" id="ARBA00023136"/>
    </source>
</evidence>
<keyword evidence="4 6" id="KW-0472">Membrane</keyword>
<dbReference type="Gene3D" id="1.20.1560.10">
    <property type="entry name" value="ABC transporter type 1, transmembrane domain"/>
    <property type="match status" value="1"/>
</dbReference>
<reference evidence="9" key="1">
    <citation type="submission" date="2018-10" db="EMBL/GenBank/DDBJ databases">
        <authorList>
            <person name="Hariharan J."/>
            <person name="Choudoir M.J."/>
            <person name="Diebold P."/>
            <person name="Panke-Buisse K."/>
            <person name="Campbell A.N."/>
            <person name="Buckley D.H."/>
        </authorList>
    </citation>
    <scope>NUCLEOTIDE SEQUENCE</scope>
    <source>
        <strain evidence="9">Gb1</strain>
    </source>
</reference>
<dbReference type="InterPro" id="IPR003439">
    <property type="entry name" value="ABC_transporter-like_ATP-bd"/>
</dbReference>
<dbReference type="InterPro" id="IPR027417">
    <property type="entry name" value="P-loop_NTPase"/>
</dbReference>
<dbReference type="GO" id="GO:0005886">
    <property type="term" value="C:plasma membrane"/>
    <property type="evidence" value="ECO:0007669"/>
    <property type="project" value="UniProtKB-SubCell"/>
</dbReference>
<dbReference type="PROSITE" id="PS50893">
    <property type="entry name" value="ABC_TRANSPORTER_2"/>
    <property type="match status" value="1"/>
</dbReference>
<feature type="domain" description="ABC transmembrane type-1" evidence="8">
    <location>
        <begin position="41"/>
        <end position="306"/>
    </location>
</feature>
<evidence type="ECO:0000256" key="3">
    <source>
        <dbReference type="ARBA" id="ARBA00022989"/>
    </source>
</evidence>
<keyword evidence="9" id="KW-0547">Nucleotide-binding</keyword>
<evidence type="ECO:0000256" key="1">
    <source>
        <dbReference type="ARBA" id="ARBA00004651"/>
    </source>
</evidence>
<keyword evidence="9" id="KW-0067">ATP-binding</keyword>
<accession>A0A652KRK6</accession>
<dbReference type="InterPro" id="IPR039421">
    <property type="entry name" value="Type_1_exporter"/>
</dbReference>
<evidence type="ECO:0000256" key="5">
    <source>
        <dbReference type="SAM" id="MobiDB-lite"/>
    </source>
</evidence>
<dbReference type="PANTHER" id="PTHR43394">
    <property type="entry name" value="ATP-DEPENDENT PERMEASE MDL1, MITOCHONDRIAL"/>
    <property type="match status" value="1"/>
</dbReference>
<feature type="transmembrane region" description="Helical" evidence="6">
    <location>
        <begin position="147"/>
        <end position="168"/>
    </location>
</feature>
<feature type="domain" description="ABC transporter" evidence="7">
    <location>
        <begin position="324"/>
        <end position="579"/>
    </location>
</feature>
<feature type="transmembrane region" description="Helical" evidence="6">
    <location>
        <begin position="42"/>
        <end position="63"/>
    </location>
</feature>
<dbReference type="PROSITE" id="PS00211">
    <property type="entry name" value="ABC_TRANSPORTER_1"/>
    <property type="match status" value="1"/>
</dbReference>
<evidence type="ECO:0000256" key="2">
    <source>
        <dbReference type="ARBA" id="ARBA00022692"/>
    </source>
</evidence>
<dbReference type="PANTHER" id="PTHR43394:SF1">
    <property type="entry name" value="ATP-BINDING CASSETTE SUB-FAMILY B MEMBER 10, MITOCHONDRIAL"/>
    <property type="match status" value="1"/>
</dbReference>
<keyword evidence="2 6" id="KW-0812">Transmembrane</keyword>
<protein>
    <submittedName>
        <fullName evidence="9">ABC transporter ATP-binding protein</fullName>
    </submittedName>
</protein>
<dbReference type="InterPro" id="IPR011527">
    <property type="entry name" value="ABC1_TM_dom"/>
</dbReference>
<dbReference type="Pfam" id="PF00664">
    <property type="entry name" value="ABC_membrane"/>
    <property type="match status" value="1"/>
</dbReference>
<dbReference type="Pfam" id="PF00005">
    <property type="entry name" value="ABC_tran"/>
    <property type="match status" value="1"/>
</dbReference>
<gene>
    <name evidence="9" type="ORF">EAO74_35890</name>
</gene>